<accession>A0A0C2XER3</accession>
<organism evidence="7 8">
    <name type="scientific">Amanita muscaria (strain Koide BX008)</name>
    <dbReference type="NCBI Taxonomy" id="946122"/>
    <lineage>
        <taxon>Eukaryota</taxon>
        <taxon>Fungi</taxon>
        <taxon>Dikarya</taxon>
        <taxon>Basidiomycota</taxon>
        <taxon>Agaricomycotina</taxon>
        <taxon>Agaricomycetes</taxon>
        <taxon>Agaricomycetidae</taxon>
        <taxon>Agaricales</taxon>
        <taxon>Pluteineae</taxon>
        <taxon>Amanitaceae</taxon>
        <taxon>Amanita</taxon>
    </lineage>
</organism>
<dbReference type="Gene3D" id="2.130.10.10">
    <property type="entry name" value="YVTN repeat-like/Quinoprotein amine dehydrogenase"/>
    <property type="match status" value="3"/>
</dbReference>
<comment type="subcellular location">
    <subcellularLocation>
        <location evidence="1">Nucleus</location>
    </subcellularLocation>
</comment>
<proteinExistence type="predicted"/>
<dbReference type="InterPro" id="IPR015943">
    <property type="entry name" value="WD40/YVTN_repeat-like_dom_sf"/>
</dbReference>
<dbReference type="InterPro" id="IPR058543">
    <property type="entry name" value="Beta-prop_RSE1/DDB1/CPSF1_2nd"/>
</dbReference>
<evidence type="ECO:0008006" key="9">
    <source>
        <dbReference type="Google" id="ProtNLM"/>
    </source>
</evidence>
<dbReference type="InterPro" id="IPR050358">
    <property type="entry name" value="RSE1/DDB1/CFT1"/>
</dbReference>
<dbReference type="InterPro" id="IPR004871">
    <property type="entry name" value="RSE1/DDB1/CPSF1_C"/>
</dbReference>
<feature type="compositionally biased region" description="Basic and acidic residues" evidence="3">
    <location>
        <begin position="283"/>
        <end position="301"/>
    </location>
</feature>
<evidence type="ECO:0000313" key="7">
    <source>
        <dbReference type="EMBL" id="KIL67911.1"/>
    </source>
</evidence>
<protein>
    <recommendedName>
        <fullName evidence="9">DNA damage-binding protein 1</fullName>
    </recommendedName>
</protein>
<dbReference type="GO" id="GO:0003676">
    <property type="term" value="F:nucleic acid binding"/>
    <property type="evidence" value="ECO:0007669"/>
    <property type="project" value="InterPro"/>
</dbReference>
<dbReference type="Pfam" id="PF23726">
    <property type="entry name" value="Beta-prop_RSE1_2nd"/>
    <property type="match status" value="1"/>
</dbReference>
<dbReference type="InParanoid" id="A0A0C2XER3"/>
<dbReference type="Proteomes" id="UP000054549">
    <property type="component" value="Unassembled WGS sequence"/>
</dbReference>
<dbReference type="STRING" id="946122.A0A0C2XER3"/>
<evidence type="ECO:0000256" key="1">
    <source>
        <dbReference type="ARBA" id="ARBA00004123"/>
    </source>
</evidence>
<dbReference type="PANTHER" id="PTHR10644">
    <property type="entry name" value="DNA REPAIR/RNA PROCESSING CPSF FAMILY"/>
    <property type="match status" value="1"/>
</dbReference>
<feature type="region of interest" description="Disordered" evidence="3">
    <location>
        <begin position="274"/>
        <end position="306"/>
    </location>
</feature>
<evidence type="ECO:0000313" key="8">
    <source>
        <dbReference type="Proteomes" id="UP000054549"/>
    </source>
</evidence>
<sequence>MKIVTTFHHPSSVLTSVKCQLGSRDTEHLIVGKLNKLVVYSIQPHGLQKECSVDVWGKVLSLKAIPIPRATRSNLVLMVAHPDPELVFFTYNESESGTGELIVKKQLPLFERSQRPAEFFNDILVHPSGQLAIVSCYTGKLKLIKLKAGNYQEDFDVSLPELNVFSVIFLSIPPPEYAIAILYLDSRLRLQLHARDIILDALELSAHPSVLLHPTTLSDNVFPSPTQIAYRLASIPASDPYADEEDVFKGGVLVIGGRRILLFELAGQNAQEKQKGKRRRLEARKASDANSAREKEAEREGRRRKPKASVEWPWSEVVAICSVDRESWRFLIGDAYGRLVLLAVDYVMEKGLILIPLGETSSATTLTYLTSQAVYVGSHTGDSQVITISPTPVSFSDTAALSIPSGIKTVSSSSLVSSKGKGKAREDSENNAMDVDDDAKSNGCIVAPEGSYLTVQETHKNIAPIVDAILVDIDNIGQRQIMTCSGGRNTGSLNVVRHGADFEELAYVTGLTNVTNIWPVKTIYQDNVHTHLLVSTLQSTSFFRVGEANGKPVLTVVEGGSLCLVTPTLAFGNVVRRVKPSYPPNAPSKYDENSSLVVQVTPRGVYLLEMDLTIGSYTERSRWIQAENRDIVVASLNASQVVVGLHGGRLVVLNFNENTLSIAAERKNLPEISAVSCTPIDFTRFFTPHIVVSYWGKNAIEIFAIANPTLNSLYKEHQLPSLVRSLLLYNFGTDPSSKGNDYQPYLLVGLSDGSLVTFIWRDKELQEKKLVSLGHAPIILTPCTVEGKRAVLAAGSRATLVSFDKKRLQFSPVSLKDISAASCLNVAAFRSSFALATQTGISIGGIGDLNKLHIRTIPFGSDNPRRIVYDPASKLFGIACTQTIPGRVGGLDSTRSSFVLLDGTTYTQMSRFHCAEGEEITSATILKSDKGLATFSIGTYRYVVGETEPAGGRILILGTNNPDPDAKQTGHQLSLLASVSVKGCVYALSTVGSYIAAAVNSSVELYQLDISDEDSSNQLKHLSAWNHNYIVGHLAAFDNYLVVGDQISSISLVKVIDDQLKSVARDYGPLSPVCVEGSSETNIIVANDALNLYTFSLSRQPGRTALERHGNWHLSDLVTKFLSGSLSQDMEENAQFIPKELFCTSSGRIGILMDLADPDPRLSMLLTALERNMAYVVQGVGGQGHTRYRAPRGSRGRSDADAAATGFLDGDFLELFLSHINSEEIMDKIMAGTSEPERIETRPEELQKVVENLQSMH</sequence>
<feature type="region of interest" description="Disordered" evidence="3">
    <location>
        <begin position="417"/>
        <end position="436"/>
    </location>
</feature>
<evidence type="ECO:0000256" key="2">
    <source>
        <dbReference type="ARBA" id="ARBA00023242"/>
    </source>
</evidence>
<dbReference type="FunCoup" id="A0A0C2XER3">
    <property type="interactions" value="786"/>
</dbReference>
<gene>
    <name evidence="7" type="ORF">M378DRAFT_185481</name>
</gene>
<evidence type="ECO:0000259" key="5">
    <source>
        <dbReference type="Pfam" id="PF10433"/>
    </source>
</evidence>
<keyword evidence="2" id="KW-0539">Nucleus</keyword>
<dbReference type="EMBL" id="KN818230">
    <property type="protein sequence ID" value="KIL67911.1"/>
    <property type="molecule type" value="Genomic_DNA"/>
</dbReference>
<feature type="domain" description="RSE1/DDB1/CPSF1 C-terminal" evidence="4">
    <location>
        <begin position="896"/>
        <end position="1217"/>
    </location>
</feature>
<dbReference type="Gene3D" id="1.10.150.910">
    <property type="match status" value="1"/>
</dbReference>
<evidence type="ECO:0000256" key="3">
    <source>
        <dbReference type="SAM" id="MobiDB-lite"/>
    </source>
</evidence>
<dbReference type="Pfam" id="PF10433">
    <property type="entry name" value="Beta-prop_RSE1_1st"/>
    <property type="match status" value="1"/>
</dbReference>
<dbReference type="Pfam" id="PF03178">
    <property type="entry name" value="CPSF_A"/>
    <property type="match status" value="1"/>
</dbReference>
<dbReference type="OrthoDB" id="433457at2759"/>
<evidence type="ECO:0000259" key="6">
    <source>
        <dbReference type="Pfam" id="PF23726"/>
    </source>
</evidence>
<feature type="domain" description="RSE1/DDB1/CPSF1 first beta-propeller" evidence="5">
    <location>
        <begin position="13"/>
        <end position="392"/>
    </location>
</feature>
<dbReference type="InterPro" id="IPR018846">
    <property type="entry name" value="Beta-prop_RSE1/DDB1/CPSF1_1st"/>
</dbReference>
<keyword evidence="8" id="KW-1185">Reference proteome</keyword>
<evidence type="ECO:0000259" key="4">
    <source>
        <dbReference type="Pfam" id="PF03178"/>
    </source>
</evidence>
<dbReference type="AlphaFoldDB" id="A0A0C2XER3"/>
<feature type="domain" description="RSE1/DDB1/CPSF1 second beta-propeller" evidence="6">
    <location>
        <begin position="510"/>
        <end position="844"/>
    </location>
</feature>
<name>A0A0C2XER3_AMAMK</name>
<dbReference type="HOGENOM" id="CLU_002893_0_0_1"/>
<reference evidence="7 8" key="1">
    <citation type="submission" date="2014-04" db="EMBL/GenBank/DDBJ databases">
        <title>Evolutionary Origins and Diversification of the Mycorrhizal Mutualists.</title>
        <authorList>
            <consortium name="DOE Joint Genome Institute"/>
            <consortium name="Mycorrhizal Genomics Consortium"/>
            <person name="Kohler A."/>
            <person name="Kuo A."/>
            <person name="Nagy L.G."/>
            <person name="Floudas D."/>
            <person name="Copeland A."/>
            <person name="Barry K.W."/>
            <person name="Cichocki N."/>
            <person name="Veneault-Fourrey C."/>
            <person name="LaButti K."/>
            <person name="Lindquist E.A."/>
            <person name="Lipzen A."/>
            <person name="Lundell T."/>
            <person name="Morin E."/>
            <person name="Murat C."/>
            <person name="Riley R."/>
            <person name="Ohm R."/>
            <person name="Sun H."/>
            <person name="Tunlid A."/>
            <person name="Henrissat B."/>
            <person name="Grigoriev I.V."/>
            <person name="Hibbett D.S."/>
            <person name="Martin F."/>
        </authorList>
    </citation>
    <scope>NUCLEOTIDE SEQUENCE [LARGE SCALE GENOMIC DNA]</scope>
    <source>
        <strain evidence="7 8">Koide BX008</strain>
    </source>
</reference>
<dbReference type="GO" id="GO:0005634">
    <property type="term" value="C:nucleus"/>
    <property type="evidence" value="ECO:0007669"/>
    <property type="project" value="UniProtKB-SubCell"/>
</dbReference>